<evidence type="ECO:0000313" key="2">
    <source>
        <dbReference type="EMBL" id="GES86661.1"/>
    </source>
</evidence>
<gene>
    <name evidence="2" type="ORF">RCL2_001371500</name>
</gene>
<evidence type="ECO:0000313" key="3">
    <source>
        <dbReference type="Proteomes" id="UP000615446"/>
    </source>
</evidence>
<feature type="region of interest" description="Disordered" evidence="1">
    <location>
        <begin position="41"/>
        <end position="71"/>
    </location>
</feature>
<dbReference type="Proteomes" id="UP000615446">
    <property type="component" value="Unassembled WGS sequence"/>
</dbReference>
<name>A0A8H3QP52_9GLOM</name>
<dbReference type="OrthoDB" id="10448235at2759"/>
<dbReference type="AlphaFoldDB" id="A0A8H3QP52"/>
<comment type="caution">
    <text evidence="2">The sequence shown here is derived from an EMBL/GenBank/DDBJ whole genome shotgun (WGS) entry which is preliminary data.</text>
</comment>
<protein>
    <submittedName>
        <fullName evidence="2">Uncharacterized protein</fullName>
    </submittedName>
</protein>
<feature type="compositionally biased region" description="Basic and acidic residues" evidence="1">
    <location>
        <begin position="44"/>
        <end position="55"/>
    </location>
</feature>
<proteinExistence type="predicted"/>
<evidence type="ECO:0000256" key="1">
    <source>
        <dbReference type="SAM" id="MobiDB-lite"/>
    </source>
</evidence>
<accession>A0A8H3QP52</accession>
<organism evidence="2 3">
    <name type="scientific">Rhizophagus clarus</name>
    <dbReference type="NCBI Taxonomy" id="94130"/>
    <lineage>
        <taxon>Eukaryota</taxon>
        <taxon>Fungi</taxon>
        <taxon>Fungi incertae sedis</taxon>
        <taxon>Mucoromycota</taxon>
        <taxon>Glomeromycotina</taxon>
        <taxon>Glomeromycetes</taxon>
        <taxon>Glomerales</taxon>
        <taxon>Glomeraceae</taxon>
        <taxon>Rhizophagus</taxon>
    </lineage>
</organism>
<sequence length="302" mass="35116">MYERSSSHYFNPFWKYFINPKYKIRFNDYIIIIAEETDSLTPLSDHDNEEKEIRKSNQTASRPSNKQPVLLDNGNTGAECLVKITDEQLCGKLYLNRNSTSNLIMHLVRLYQITENTDVKEKSDTQQTIFKSVSDDQQNLPVNPNDMQIFPDTDTVLLPSSFSTLDAKLNKLKKVAPKSIEKVYINQIIPNDKMNNVRDIFVYDIPAGWSHAKIIAKLKAWDSNCWQLWDYNKPSTIFNHYLIKALKYFNSGGKSQIVAYFEKYQDVKFCHKTTFNFNHNSTDHSYPWCASSISFQNETNSL</sequence>
<feature type="compositionally biased region" description="Polar residues" evidence="1">
    <location>
        <begin position="56"/>
        <end position="67"/>
    </location>
</feature>
<reference evidence="2" key="1">
    <citation type="submission" date="2019-10" db="EMBL/GenBank/DDBJ databases">
        <title>Conservation and host-specific expression of non-tandemly repeated heterogenous ribosome RNA gene in arbuscular mycorrhizal fungi.</title>
        <authorList>
            <person name="Maeda T."/>
            <person name="Kobayashi Y."/>
            <person name="Nakagawa T."/>
            <person name="Ezawa T."/>
            <person name="Yamaguchi K."/>
            <person name="Bino T."/>
            <person name="Nishimoto Y."/>
            <person name="Shigenobu S."/>
            <person name="Kawaguchi M."/>
        </authorList>
    </citation>
    <scope>NUCLEOTIDE SEQUENCE</scope>
    <source>
        <strain evidence="2">HR1</strain>
    </source>
</reference>
<dbReference type="EMBL" id="BLAL01000162">
    <property type="protein sequence ID" value="GES86661.1"/>
    <property type="molecule type" value="Genomic_DNA"/>
</dbReference>